<dbReference type="Proteomes" id="UP001515500">
    <property type="component" value="Chromosome 8"/>
</dbReference>
<keyword evidence="11" id="KW-0472">Membrane</keyword>
<dbReference type="GO" id="GO:0046872">
    <property type="term" value="F:metal ion binding"/>
    <property type="evidence" value="ECO:0007669"/>
    <property type="project" value="UniProtKB-KW"/>
</dbReference>
<dbReference type="SUPFAM" id="SSF56300">
    <property type="entry name" value="Metallo-dependent phosphatases"/>
    <property type="match status" value="1"/>
</dbReference>
<keyword evidence="5" id="KW-0964">Secreted</keyword>
<dbReference type="GeneID" id="120267408"/>
<evidence type="ECO:0000256" key="6">
    <source>
        <dbReference type="ARBA" id="ARBA00022723"/>
    </source>
</evidence>
<evidence type="ECO:0000256" key="10">
    <source>
        <dbReference type="ARBA" id="ARBA00023180"/>
    </source>
</evidence>
<gene>
    <name evidence="14" type="primary">LOC120267408</name>
</gene>
<evidence type="ECO:0000259" key="12">
    <source>
        <dbReference type="Pfam" id="PF00149"/>
    </source>
</evidence>
<proteinExistence type="inferred from homology"/>
<dbReference type="GO" id="GO:0016788">
    <property type="term" value="F:hydrolase activity, acting on ester bonds"/>
    <property type="evidence" value="ECO:0007669"/>
    <property type="project" value="TreeGrafter"/>
</dbReference>
<keyword evidence="6" id="KW-0479">Metal-binding</keyword>
<keyword evidence="11" id="KW-1133">Transmembrane helix</keyword>
<evidence type="ECO:0000256" key="9">
    <source>
        <dbReference type="ARBA" id="ARBA00023004"/>
    </source>
</evidence>
<evidence type="ECO:0000256" key="2">
    <source>
        <dbReference type="ARBA" id="ARBA00004613"/>
    </source>
</evidence>
<dbReference type="PANTHER" id="PTHR32440">
    <property type="entry name" value="PHOSPHATASE DCR2-RELATED-RELATED"/>
    <property type="match status" value="1"/>
</dbReference>
<dbReference type="Pfam" id="PF00149">
    <property type="entry name" value="Metallophos"/>
    <property type="match status" value="1"/>
</dbReference>
<dbReference type="GO" id="GO:0005737">
    <property type="term" value="C:cytoplasm"/>
    <property type="evidence" value="ECO:0007669"/>
    <property type="project" value="TreeGrafter"/>
</dbReference>
<evidence type="ECO:0000256" key="8">
    <source>
        <dbReference type="ARBA" id="ARBA00022833"/>
    </source>
</evidence>
<dbReference type="GO" id="GO:0005576">
    <property type="term" value="C:extracellular region"/>
    <property type="evidence" value="ECO:0007669"/>
    <property type="project" value="UniProtKB-SubCell"/>
</dbReference>
<comment type="subunit">
    <text evidence="4">Homodimer.</text>
</comment>
<evidence type="ECO:0000256" key="1">
    <source>
        <dbReference type="ARBA" id="ARBA00001947"/>
    </source>
</evidence>
<dbReference type="PIRSF" id="PIRSF030250">
    <property type="entry name" value="Ptase_At2g46880"/>
    <property type="match status" value="1"/>
</dbReference>
<evidence type="ECO:0000256" key="4">
    <source>
        <dbReference type="ARBA" id="ARBA00011738"/>
    </source>
</evidence>
<dbReference type="InterPro" id="IPR029052">
    <property type="entry name" value="Metallo-depent_PP-like"/>
</dbReference>
<dbReference type="InterPro" id="IPR004843">
    <property type="entry name" value="Calcineurin-like_PHP"/>
</dbReference>
<keyword evidence="9" id="KW-0408">Iron</keyword>
<dbReference type="FunFam" id="3.60.21.10:FF:000038">
    <property type="entry name" value="Probable inactive purple acid phosphatase 29"/>
    <property type="match status" value="1"/>
</dbReference>
<organism evidence="13 14">
    <name type="scientific">Dioscorea cayennensis subsp. rotundata</name>
    <name type="common">White Guinea yam</name>
    <name type="synonym">Dioscorea rotundata</name>
    <dbReference type="NCBI Taxonomy" id="55577"/>
    <lineage>
        <taxon>Eukaryota</taxon>
        <taxon>Viridiplantae</taxon>
        <taxon>Streptophyta</taxon>
        <taxon>Embryophyta</taxon>
        <taxon>Tracheophyta</taxon>
        <taxon>Spermatophyta</taxon>
        <taxon>Magnoliopsida</taxon>
        <taxon>Liliopsida</taxon>
        <taxon>Dioscoreales</taxon>
        <taxon>Dioscoreaceae</taxon>
        <taxon>Dioscorea</taxon>
    </lineage>
</organism>
<dbReference type="Gene3D" id="3.60.21.10">
    <property type="match status" value="1"/>
</dbReference>
<comment type="cofactor">
    <cofactor evidence="1">
        <name>Zn(2+)</name>
        <dbReference type="ChEBI" id="CHEBI:29105"/>
    </cofactor>
</comment>
<sequence length="401" mass="45547">MMTAHPWRPYVLLVLAISIPLLLFESLFSHLIFVNRARPRIKRFAELPLRFRYDGTFKILQVADMHFGNGKATRCKDVLDSEFEWCSDLNTTRFLRRMIEAERPDLIAFTGDNIFGPSATDAAESLFRAFAPAMESMIPWAAILGNHDQESSMNREELMSLVSLMDYSVSQVNPPSAGGTMRIEGFGNYHIKVHGAPGSGLDNTSILNLYFLDSGDRVVVSGRKTYGWIRESQLNWVHSISQQSQLQVESQSLSPALAFFHIPIPEVRDLWFKKIKGTFQEYVACSFVNSGVLNTLVSMRDVKAVFFGHDHLNDFCGELNHISVCYGGGFGYHAYGRAGWPRRARVIKAELRKGSKTWMGIQNILTWKRIDDERLTKIDDQVLWSHADDEEEDSSHSQKDV</sequence>
<accession>A0AB40BX68</accession>
<evidence type="ECO:0000256" key="7">
    <source>
        <dbReference type="ARBA" id="ARBA00022729"/>
    </source>
</evidence>
<evidence type="ECO:0000256" key="11">
    <source>
        <dbReference type="SAM" id="Phobius"/>
    </source>
</evidence>
<dbReference type="AlphaFoldDB" id="A0AB40BX68"/>
<feature type="transmembrane region" description="Helical" evidence="11">
    <location>
        <begin position="12"/>
        <end position="34"/>
    </location>
</feature>
<evidence type="ECO:0000313" key="13">
    <source>
        <dbReference type="Proteomes" id="UP001515500"/>
    </source>
</evidence>
<comment type="subcellular location">
    <subcellularLocation>
        <location evidence="2">Secreted</location>
    </subcellularLocation>
</comment>
<comment type="similarity">
    <text evidence="3">Belongs to the metallophosphoesterase superfamily. Purple acid phosphatase family.</text>
</comment>
<keyword evidence="10" id="KW-0325">Glycoprotein</keyword>
<dbReference type="RefSeq" id="XP_039130979.1">
    <property type="nucleotide sequence ID" value="XM_039275045.1"/>
</dbReference>
<evidence type="ECO:0000256" key="5">
    <source>
        <dbReference type="ARBA" id="ARBA00022525"/>
    </source>
</evidence>
<keyword evidence="8" id="KW-0862">Zinc</keyword>
<dbReference type="PANTHER" id="PTHR32440:SF2">
    <property type="entry name" value="INACTIVE PURPLE ACID PHOSPHATASE 28-RELATED"/>
    <property type="match status" value="1"/>
</dbReference>
<reference evidence="14" key="1">
    <citation type="submission" date="2025-08" db="UniProtKB">
        <authorList>
            <consortium name="RefSeq"/>
        </authorList>
    </citation>
    <scope>IDENTIFICATION</scope>
</reference>
<dbReference type="InterPro" id="IPR011230">
    <property type="entry name" value="PAP14/16/28/29"/>
</dbReference>
<keyword evidence="13" id="KW-1185">Reference proteome</keyword>
<keyword evidence="7" id="KW-0732">Signal</keyword>
<protein>
    <submittedName>
        <fullName evidence="14">Probable inactive purple acid phosphatase 28 isoform X1</fullName>
    </submittedName>
</protein>
<name>A0AB40BX68_DIOCR</name>
<dbReference type="CDD" id="cd07383">
    <property type="entry name" value="MPP_Dcr2"/>
    <property type="match status" value="1"/>
</dbReference>
<evidence type="ECO:0000256" key="3">
    <source>
        <dbReference type="ARBA" id="ARBA00008723"/>
    </source>
</evidence>
<evidence type="ECO:0000313" key="14">
    <source>
        <dbReference type="RefSeq" id="XP_039130979.1"/>
    </source>
</evidence>
<feature type="domain" description="Calcineurin-like phosphoesterase" evidence="12">
    <location>
        <begin position="57"/>
        <end position="311"/>
    </location>
</feature>
<keyword evidence="11" id="KW-0812">Transmembrane</keyword>